<gene>
    <name evidence="1" type="ORF">METZ01_LOCUS490855</name>
</gene>
<dbReference type="EMBL" id="UINC01213296">
    <property type="protein sequence ID" value="SVE38001.1"/>
    <property type="molecule type" value="Genomic_DNA"/>
</dbReference>
<accession>A0A383D0Q7</accession>
<protein>
    <submittedName>
        <fullName evidence="1">Uncharacterized protein</fullName>
    </submittedName>
</protein>
<sequence length="22" mass="2634">MLLLFVGGVLAWLSQRWHSHWP</sequence>
<proteinExistence type="predicted"/>
<evidence type="ECO:0000313" key="1">
    <source>
        <dbReference type="EMBL" id="SVE38001.1"/>
    </source>
</evidence>
<name>A0A383D0Q7_9ZZZZ</name>
<organism evidence="1">
    <name type="scientific">marine metagenome</name>
    <dbReference type="NCBI Taxonomy" id="408172"/>
    <lineage>
        <taxon>unclassified sequences</taxon>
        <taxon>metagenomes</taxon>
        <taxon>ecological metagenomes</taxon>
    </lineage>
</organism>
<dbReference type="AlphaFoldDB" id="A0A383D0Q7"/>
<feature type="non-terminal residue" evidence="1">
    <location>
        <position position="1"/>
    </location>
</feature>
<reference evidence="1" key="1">
    <citation type="submission" date="2018-05" db="EMBL/GenBank/DDBJ databases">
        <authorList>
            <person name="Lanie J.A."/>
            <person name="Ng W.-L."/>
            <person name="Kazmierczak K.M."/>
            <person name="Andrzejewski T.M."/>
            <person name="Davidsen T.M."/>
            <person name="Wayne K.J."/>
            <person name="Tettelin H."/>
            <person name="Glass J.I."/>
            <person name="Rusch D."/>
            <person name="Podicherti R."/>
            <person name="Tsui H.-C.T."/>
            <person name="Winkler M.E."/>
        </authorList>
    </citation>
    <scope>NUCLEOTIDE SEQUENCE</scope>
</reference>
<feature type="non-terminal residue" evidence="1">
    <location>
        <position position="22"/>
    </location>
</feature>